<reference evidence="1 2" key="1">
    <citation type="submission" date="2019-03" db="EMBL/GenBank/DDBJ databases">
        <title>Freshwater and sediment microbial communities from various areas in North America, analyzing microbe dynamics in response to fracking.</title>
        <authorList>
            <person name="Lamendella R."/>
        </authorList>
    </citation>
    <scope>NUCLEOTIDE SEQUENCE [LARGE SCALE GENOMIC DNA]</scope>
    <source>
        <strain evidence="1 2">74A</strain>
    </source>
</reference>
<comment type="caution">
    <text evidence="1">The sequence shown here is derived from an EMBL/GenBank/DDBJ whole genome shotgun (WGS) entry which is preliminary data.</text>
</comment>
<dbReference type="EMBL" id="SLWF01000018">
    <property type="protein sequence ID" value="TCN82611.1"/>
    <property type="molecule type" value="Genomic_DNA"/>
</dbReference>
<evidence type="ECO:0000313" key="2">
    <source>
        <dbReference type="Proteomes" id="UP000294832"/>
    </source>
</evidence>
<protein>
    <submittedName>
        <fullName evidence="1">Uncharacterized protein</fullName>
    </submittedName>
</protein>
<dbReference type="Proteomes" id="UP000294832">
    <property type="component" value="Unassembled WGS sequence"/>
</dbReference>
<gene>
    <name evidence="1" type="ORF">EDC91_11879</name>
</gene>
<organism evidence="1 2">
    <name type="scientific">Shewanella fodinae</name>
    <dbReference type="NCBI Taxonomy" id="552357"/>
    <lineage>
        <taxon>Bacteria</taxon>
        <taxon>Pseudomonadati</taxon>
        <taxon>Pseudomonadota</taxon>
        <taxon>Gammaproteobacteria</taxon>
        <taxon>Alteromonadales</taxon>
        <taxon>Shewanellaceae</taxon>
        <taxon>Shewanella</taxon>
    </lineage>
</organism>
<proteinExistence type="predicted"/>
<dbReference type="RefSeq" id="WP_133039445.1">
    <property type="nucleotide sequence ID" value="NZ_SLWF01000018.1"/>
</dbReference>
<evidence type="ECO:0000313" key="1">
    <source>
        <dbReference type="EMBL" id="TCN82611.1"/>
    </source>
</evidence>
<accession>A0A4V2RS41</accession>
<name>A0A4V2RS41_9GAMM</name>
<sequence>MSKPSLDEMIEQLPKELSPQHDLWPAIARRLETAPVRHYGWHSSWKQFAVACSLLLLGGFGYRLWFSEQQAVSDPQMLAMMAQLRQQHEQQVNFIEKNSHFNQWQHASLTAPLSRGVDELRTASDQIYQALQKDPKDQQLWQLWIWAQQREIELLTQGQQLPEKMYAEKKGTRI</sequence>
<dbReference type="OrthoDB" id="6272562at2"/>
<keyword evidence="2" id="KW-1185">Reference proteome</keyword>
<dbReference type="AlphaFoldDB" id="A0A4V2RS41"/>